<evidence type="ECO:0000313" key="1">
    <source>
        <dbReference type="EMBL" id="AGC34298.1"/>
    </source>
</evidence>
<gene>
    <name evidence="1" type="primary">29</name>
    <name evidence="1" type="ORF">HSTV2_29</name>
</gene>
<reference evidence="1 2" key="1">
    <citation type="journal article" date="2013" name="J. Virol.">
        <title>Insights into head-tailed viruses infecting extremely halophilic archaea.</title>
        <authorList>
            <person name="Pietila M.K."/>
            <person name="Laurinmaki P."/>
            <person name="Russell D.A."/>
            <person name="Ko C.C."/>
            <person name="Jacobs-Sera D."/>
            <person name="Butcher S.J."/>
            <person name="Bamford D.H."/>
            <person name="Hendrix R.W."/>
        </authorList>
    </citation>
    <scope>NUCLEOTIDE SEQUENCE [LARGE SCALE GENOMIC DNA]</scope>
</reference>
<dbReference type="RefSeq" id="YP_007379108.1">
    <property type="nucleotide sequence ID" value="NC_020159.1"/>
</dbReference>
<dbReference type="KEGG" id="vg:14477167"/>
<dbReference type="OrthoDB" id="20525at10239"/>
<keyword evidence="2" id="KW-1185">Reference proteome</keyword>
<dbReference type="EMBL" id="KC117376">
    <property type="protein sequence ID" value="AGC34298.1"/>
    <property type="molecule type" value="Genomic_DNA"/>
</dbReference>
<dbReference type="GeneID" id="14477167"/>
<name>L7TIT0_9CAUD</name>
<organism evidence="1 2">
    <name type="scientific">Halorubrum sodomense tailed virus 2</name>
    <dbReference type="NCBI Taxonomy" id="1262527"/>
    <lineage>
        <taxon>Viruses</taxon>
        <taxon>Duplodnaviria</taxon>
        <taxon>Heunggongvirae</taxon>
        <taxon>Uroviricota</taxon>
        <taxon>Caudoviricetes</taxon>
        <taxon>Thumleimavirales</taxon>
        <taxon>Hafunaviridae</taxon>
        <taxon>Mincapvirus</taxon>
        <taxon>Mincapvirus eilatense</taxon>
        <taxon>Mincapvirus HSTV2</taxon>
    </lineage>
</organism>
<dbReference type="Proteomes" id="UP000011138">
    <property type="component" value="Segment"/>
</dbReference>
<accession>L7TIT0</accession>
<protein>
    <submittedName>
        <fullName evidence="1">Uncharacterized protein</fullName>
    </submittedName>
</protein>
<sequence>MDLALNSDFSVFLDDRNDLAVVEGREAFEQSVVITLTDFMQDVLSNYNPDTIKSKLRLQVTRVAREHDQIQSIDYINIYRKQDAGDTYVVEVVYLTDEAAFSTEVAA</sequence>
<proteinExistence type="predicted"/>
<evidence type="ECO:0000313" key="2">
    <source>
        <dbReference type="Proteomes" id="UP000011138"/>
    </source>
</evidence>